<dbReference type="PANTHER" id="PTHR24291:SF187">
    <property type="entry name" value="CYTOCHROME P450 4AE1-RELATED"/>
    <property type="match status" value="1"/>
</dbReference>
<dbReference type="EMBL" id="OU896715">
    <property type="protein sequence ID" value="CAG9824979.1"/>
    <property type="molecule type" value="Genomic_DNA"/>
</dbReference>
<evidence type="ECO:0000256" key="9">
    <source>
        <dbReference type="ARBA" id="ARBA00023004"/>
    </source>
</evidence>
<dbReference type="GO" id="GO:0005789">
    <property type="term" value="C:endoplasmic reticulum membrane"/>
    <property type="evidence" value="ECO:0007669"/>
    <property type="project" value="UniProtKB-SubCell"/>
</dbReference>
<evidence type="ECO:0000256" key="12">
    <source>
        <dbReference type="RuleBase" id="RU000461"/>
    </source>
</evidence>
<dbReference type="GO" id="GO:0005506">
    <property type="term" value="F:iron ion binding"/>
    <property type="evidence" value="ECO:0007669"/>
    <property type="project" value="InterPro"/>
</dbReference>
<name>A0A9N9SMD2_PHACE</name>
<dbReference type="GO" id="GO:0020037">
    <property type="term" value="F:heme binding"/>
    <property type="evidence" value="ECO:0007669"/>
    <property type="project" value="InterPro"/>
</dbReference>
<dbReference type="InterPro" id="IPR002403">
    <property type="entry name" value="Cyt_P450_E_grp-IV"/>
</dbReference>
<dbReference type="InterPro" id="IPR001128">
    <property type="entry name" value="Cyt_P450"/>
</dbReference>
<proteinExistence type="inferred from homology"/>
<dbReference type="PANTHER" id="PTHR24291">
    <property type="entry name" value="CYTOCHROME P450 FAMILY 4"/>
    <property type="match status" value="1"/>
</dbReference>
<dbReference type="GO" id="GO:0004497">
    <property type="term" value="F:monooxygenase activity"/>
    <property type="evidence" value="ECO:0007669"/>
    <property type="project" value="UniProtKB-KW"/>
</dbReference>
<dbReference type="InterPro" id="IPR036396">
    <property type="entry name" value="Cyt_P450_sf"/>
</dbReference>
<dbReference type="PRINTS" id="PR00465">
    <property type="entry name" value="EP450IV"/>
</dbReference>
<dbReference type="SUPFAM" id="SSF48264">
    <property type="entry name" value="Cytochrome P450"/>
    <property type="match status" value="1"/>
</dbReference>
<dbReference type="AlphaFoldDB" id="A0A9N9SMD2"/>
<evidence type="ECO:0000313" key="14">
    <source>
        <dbReference type="Proteomes" id="UP001153737"/>
    </source>
</evidence>
<dbReference type="Proteomes" id="UP001153737">
    <property type="component" value="Chromosome 9"/>
</dbReference>
<reference evidence="13" key="1">
    <citation type="submission" date="2022-01" db="EMBL/GenBank/DDBJ databases">
        <authorList>
            <person name="King R."/>
        </authorList>
    </citation>
    <scope>NUCLEOTIDE SEQUENCE</scope>
</reference>
<dbReference type="InterPro" id="IPR050196">
    <property type="entry name" value="Cytochrome_P450_Monoox"/>
</dbReference>
<evidence type="ECO:0000256" key="10">
    <source>
        <dbReference type="ARBA" id="ARBA00023033"/>
    </source>
</evidence>
<accession>A0A9N9SMD2</accession>
<keyword evidence="9 11" id="KW-0408">Iron</keyword>
<reference evidence="13" key="2">
    <citation type="submission" date="2022-10" db="EMBL/GenBank/DDBJ databases">
        <authorList>
            <consortium name="ENA_rothamsted_submissions"/>
            <consortium name="culmorum"/>
            <person name="King R."/>
        </authorList>
    </citation>
    <scope>NUCLEOTIDE SEQUENCE</scope>
</reference>
<dbReference type="PROSITE" id="PS00086">
    <property type="entry name" value="CYTOCHROME_P450"/>
    <property type="match status" value="1"/>
</dbReference>
<protein>
    <recommendedName>
        <fullName evidence="15">Cytochrome P450</fullName>
    </recommendedName>
</protein>
<evidence type="ECO:0000256" key="5">
    <source>
        <dbReference type="ARBA" id="ARBA00010617"/>
    </source>
</evidence>
<evidence type="ECO:0000256" key="8">
    <source>
        <dbReference type="ARBA" id="ARBA00023002"/>
    </source>
</evidence>
<dbReference type="GO" id="GO:0016705">
    <property type="term" value="F:oxidoreductase activity, acting on paired donors, with incorporation or reduction of molecular oxygen"/>
    <property type="evidence" value="ECO:0007669"/>
    <property type="project" value="InterPro"/>
</dbReference>
<dbReference type="Gene3D" id="1.10.630.10">
    <property type="entry name" value="Cytochrome P450"/>
    <property type="match status" value="1"/>
</dbReference>
<feature type="binding site" description="axial binding residue" evidence="11">
    <location>
        <position position="443"/>
    </location>
    <ligand>
        <name>heme</name>
        <dbReference type="ChEBI" id="CHEBI:30413"/>
    </ligand>
    <ligandPart>
        <name>Fe</name>
        <dbReference type="ChEBI" id="CHEBI:18248"/>
    </ligandPart>
</feature>
<comment type="subcellular location">
    <subcellularLocation>
        <location evidence="4">Endoplasmic reticulum membrane</location>
        <topology evidence="4">Peripheral membrane protein</topology>
    </subcellularLocation>
    <subcellularLocation>
        <location evidence="3">Microsome membrane</location>
        <topology evidence="3">Peripheral membrane protein</topology>
    </subcellularLocation>
</comment>
<comment type="similarity">
    <text evidence="5 12">Belongs to the cytochrome P450 family.</text>
</comment>
<evidence type="ECO:0000256" key="4">
    <source>
        <dbReference type="ARBA" id="ARBA00004406"/>
    </source>
</evidence>
<evidence type="ECO:0000313" key="13">
    <source>
        <dbReference type="EMBL" id="CAG9824979.1"/>
    </source>
</evidence>
<dbReference type="OrthoDB" id="1470350at2759"/>
<dbReference type="Pfam" id="PF00067">
    <property type="entry name" value="p450"/>
    <property type="match status" value="1"/>
</dbReference>
<sequence>MAAIVIFVASALVVYMLYRWYQERLDMERKLKWVPKVPGVPILGNVLDFGKSTEFLNTLTKYSNQYRGLCQMSLVQDTFLVASDHSFLEFLLTSTKVLNKSASYKFLAQWLGKGLILADGAKSKVSRKFLTPSFHFKILEEFVEVFESNGNTLVEILEQQTEETTVDIYPFITMCTLDIICESTMGVSLNAQRHNQSEYVFAVKELCRIEVDRTFSPFKMYDLLYPLSRDYYKEKKYVKILHDQTDFVIRTRKAELEKNGGEKTDEEAEETGMKKKMAFLDLMLQARVDGQALSDQEIREEVDTGHDTTSSAIGFTLYCLATNPHIQSEALVEQKLIFGNDRNRAVTHRDLQTMKFLEMVIKEALRLYPSVPFVGRLTDKEVEYKDGKVIPKNVGIIVFIFGVNRNPEVFPDPEKFDPFRFDNETRTYSPYAYIPFSAGPRNCIGQKFAMLEMKSLVSKILRNFVLLPSGDPPILAAETVLKSANGIQMKLRKRDWI</sequence>
<comment type="function">
    <text evidence="2">May be involved in the metabolism of insect hormones and in the breakdown of synthetic insecticides.</text>
</comment>
<evidence type="ECO:0000256" key="3">
    <source>
        <dbReference type="ARBA" id="ARBA00004174"/>
    </source>
</evidence>
<keyword evidence="8 12" id="KW-0560">Oxidoreductase</keyword>
<keyword evidence="14" id="KW-1185">Reference proteome</keyword>
<gene>
    <name evidence="13" type="ORF">PHAECO_LOCUS12648</name>
</gene>
<dbReference type="InterPro" id="IPR017972">
    <property type="entry name" value="Cyt_P450_CS"/>
</dbReference>
<keyword evidence="10 12" id="KW-0503">Monooxygenase</keyword>
<dbReference type="CDD" id="cd20628">
    <property type="entry name" value="CYP4"/>
    <property type="match status" value="1"/>
</dbReference>
<dbReference type="PRINTS" id="PR00385">
    <property type="entry name" value="P450"/>
</dbReference>
<keyword evidence="6 11" id="KW-0349">Heme</keyword>
<keyword evidence="7 11" id="KW-0479">Metal-binding</keyword>
<evidence type="ECO:0000256" key="11">
    <source>
        <dbReference type="PIRSR" id="PIRSR602403-1"/>
    </source>
</evidence>
<evidence type="ECO:0008006" key="15">
    <source>
        <dbReference type="Google" id="ProtNLM"/>
    </source>
</evidence>
<evidence type="ECO:0000256" key="1">
    <source>
        <dbReference type="ARBA" id="ARBA00001971"/>
    </source>
</evidence>
<comment type="cofactor">
    <cofactor evidence="1 11">
        <name>heme</name>
        <dbReference type="ChEBI" id="CHEBI:30413"/>
    </cofactor>
</comment>
<evidence type="ECO:0000256" key="7">
    <source>
        <dbReference type="ARBA" id="ARBA00022723"/>
    </source>
</evidence>
<organism evidence="13 14">
    <name type="scientific">Phaedon cochleariae</name>
    <name type="common">Mustard beetle</name>
    <dbReference type="NCBI Taxonomy" id="80249"/>
    <lineage>
        <taxon>Eukaryota</taxon>
        <taxon>Metazoa</taxon>
        <taxon>Ecdysozoa</taxon>
        <taxon>Arthropoda</taxon>
        <taxon>Hexapoda</taxon>
        <taxon>Insecta</taxon>
        <taxon>Pterygota</taxon>
        <taxon>Neoptera</taxon>
        <taxon>Endopterygota</taxon>
        <taxon>Coleoptera</taxon>
        <taxon>Polyphaga</taxon>
        <taxon>Cucujiformia</taxon>
        <taxon>Chrysomeloidea</taxon>
        <taxon>Chrysomelidae</taxon>
        <taxon>Chrysomelinae</taxon>
        <taxon>Chrysomelini</taxon>
        <taxon>Phaedon</taxon>
    </lineage>
</organism>
<evidence type="ECO:0000256" key="6">
    <source>
        <dbReference type="ARBA" id="ARBA00022617"/>
    </source>
</evidence>
<evidence type="ECO:0000256" key="2">
    <source>
        <dbReference type="ARBA" id="ARBA00003690"/>
    </source>
</evidence>